<evidence type="ECO:0000256" key="1">
    <source>
        <dbReference type="SAM" id="Phobius"/>
    </source>
</evidence>
<evidence type="ECO:0000313" key="3">
    <source>
        <dbReference type="Proteomes" id="UP000257143"/>
    </source>
</evidence>
<feature type="transmembrane region" description="Helical" evidence="1">
    <location>
        <begin position="12"/>
        <end position="29"/>
    </location>
</feature>
<organism evidence="2 3">
    <name type="scientific">Oceanobacillus arenosus</name>
    <dbReference type="NCBI Taxonomy" id="1229153"/>
    <lineage>
        <taxon>Bacteria</taxon>
        <taxon>Bacillati</taxon>
        <taxon>Bacillota</taxon>
        <taxon>Bacilli</taxon>
        <taxon>Bacillales</taxon>
        <taxon>Bacillaceae</taxon>
        <taxon>Oceanobacillus</taxon>
    </lineage>
</organism>
<dbReference type="OrthoDB" id="2721786at2"/>
<sequence length="63" mass="7146">MKKVTLELFLKNYFGLVMIMSLIYLILSPSENTSLPLVMILGLPITAIMLFTGLDEKLKKFLP</sequence>
<name>A0A3D8PRC0_9BACI</name>
<evidence type="ECO:0000313" key="2">
    <source>
        <dbReference type="EMBL" id="RDW18653.1"/>
    </source>
</evidence>
<dbReference type="Proteomes" id="UP000257143">
    <property type="component" value="Unassembled WGS sequence"/>
</dbReference>
<dbReference type="EMBL" id="PIOC01000016">
    <property type="protein sequence ID" value="RDW18653.1"/>
    <property type="molecule type" value="Genomic_DNA"/>
</dbReference>
<gene>
    <name evidence="2" type="ORF">CWR48_10020</name>
</gene>
<proteinExistence type="predicted"/>
<dbReference type="RefSeq" id="WP_115773113.1">
    <property type="nucleotide sequence ID" value="NZ_PIOC01000016.1"/>
</dbReference>
<protein>
    <submittedName>
        <fullName evidence="2">Uncharacterized protein</fullName>
    </submittedName>
</protein>
<accession>A0A3D8PRC0</accession>
<keyword evidence="1" id="KW-0472">Membrane</keyword>
<keyword evidence="1" id="KW-1133">Transmembrane helix</keyword>
<comment type="caution">
    <text evidence="2">The sequence shown here is derived from an EMBL/GenBank/DDBJ whole genome shotgun (WGS) entry which is preliminary data.</text>
</comment>
<keyword evidence="3" id="KW-1185">Reference proteome</keyword>
<keyword evidence="1" id="KW-0812">Transmembrane</keyword>
<reference evidence="3" key="1">
    <citation type="submission" date="2017-11" db="EMBL/GenBank/DDBJ databases">
        <authorList>
            <person name="Zhu W."/>
        </authorList>
    </citation>
    <scope>NUCLEOTIDE SEQUENCE [LARGE SCALE GENOMIC DNA]</scope>
    <source>
        <strain evidence="3">CAU 1183</strain>
    </source>
</reference>
<dbReference type="AlphaFoldDB" id="A0A3D8PRC0"/>
<feature type="transmembrane region" description="Helical" evidence="1">
    <location>
        <begin position="35"/>
        <end position="54"/>
    </location>
</feature>